<protein>
    <submittedName>
        <fullName evidence="3">Uncharacterized protein</fullName>
    </submittedName>
</protein>
<keyword evidence="1" id="KW-0175">Coiled coil</keyword>
<sequence>MSVRELQAIIQQRDSQLQIANGEIEERENLLHKTKQAIEQLQVELDESRRENNLLRTDISRHKEDQTVAIEQAEDTISDLQLRLQAGNSATKELQQRAERLQLLVKEKEKEKEDAVASGLLRIKDKEKRITTLQSELDDAHKRETIMTQESRSLEEKMSKLKSQLRDATLTKQDSDERIQLLREEGQVMLRKLEEVRKSMSQLQQSHDSLQEQLQHQQLEREAAEKSWAGKLHRAEEQKREEMQELQRQLRELQDSHTNSLSSSEREWVMRSHEVKLHWEKRLKDGMMACEQKFNEEAIEWQAKLKTLDLEWQSHAAEVEHMWAKRLSDEQQAISTERALWDIQIQDIRAQALQDSNVKVQEQMQALILKHQQDLASMEKSWSERLERMEATWSQRHEESQKRWAADSVGREEQWALRLGDIQSDHAVALASKEAEMKASHQKELDAAKLEFDKEVLRTGSQLTEERVKAQEEAERLMKDSAERYSVLQVETALKAAALTECISDLSHRETVLEASRTHLIRQLEEIQDAYSAETRRHLEAETDLRDQLESHRNQLRLRGIQMDDSMRELREARLQRSLAQVSVSSASPGHYTSATFEARPAGSVLQGQAPLPAMLSSSSTSAIRHPAPSPPPAPLLHNTPPRGASATLAEELLAARAAREEALSYADRMQMHSGVKQGRAEHGLSYHSSHAPLTVSAFKKTSSPTIAASSFEQRQSTASTMNTTLSGMRSEAMQLNSRLKEARETIAKLTAASPSKQVLMTSPSVLDAPADTTPSSRGYFLNNSYSPVSPNTQRSGSNHQKSVLEVNLRALRTAREGLVQSLRESPLVRHNSGGE</sequence>
<gene>
    <name evidence="3" type="ORF">CEUSTIGMA_g2752.t1</name>
</gene>
<reference evidence="3 4" key="1">
    <citation type="submission" date="2017-08" db="EMBL/GenBank/DDBJ databases">
        <title>Acidophilic green algal genome provides insights into adaptation to an acidic environment.</title>
        <authorList>
            <person name="Hirooka S."/>
            <person name="Hirose Y."/>
            <person name="Kanesaki Y."/>
            <person name="Higuchi S."/>
            <person name="Fujiwara T."/>
            <person name="Onuma R."/>
            <person name="Era A."/>
            <person name="Ohbayashi R."/>
            <person name="Uzuka A."/>
            <person name="Nozaki H."/>
            <person name="Yoshikawa H."/>
            <person name="Miyagishima S.Y."/>
        </authorList>
    </citation>
    <scope>NUCLEOTIDE SEQUENCE [LARGE SCALE GENOMIC DNA]</scope>
    <source>
        <strain evidence="3 4">NIES-2499</strain>
    </source>
</reference>
<feature type="region of interest" description="Disordered" evidence="2">
    <location>
        <begin position="766"/>
        <end position="804"/>
    </location>
</feature>
<evidence type="ECO:0000256" key="1">
    <source>
        <dbReference type="SAM" id="Coils"/>
    </source>
</evidence>
<comment type="caution">
    <text evidence="3">The sequence shown here is derived from an EMBL/GenBank/DDBJ whole genome shotgun (WGS) entry which is preliminary data.</text>
</comment>
<dbReference type="Proteomes" id="UP000232323">
    <property type="component" value="Unassembled WGS sequence"/>
</dbReference>
<evidence type="ECO:0000256" key="2">
    <source>
        <dbReference type="SAM" id="MobiDB-lite"/>
    </source>
</evidence>
<feature type="region of interest" description="Disordered" evidence="2">
    <location>
        <begin position="200"/>
        <end position="229"/>
    </location>
</feature>
<name>A0A250WWU2_9CHLO</name>
<dbReference type="AlphaFoldDB" id="A0A250WWU2"/>
<evidence type="ECO:0000313" key="3">
    <source>
        <dbReference type="EMBL" id="GAX75307.1"/>
    </source>
</evidence>
<accession>A0A250WWU2</accession>
<organism evidence="3 4">
    <name type="scientific">Chlamydomonas eustigma</name>
    <dbReference type="NCBI Taxonomy" id="1157962"/>
    <lineage>
        <taxon>Eukaryota</taxon>
        <taxon>Viridiplantae</taxon>
        <taxon>Chlorophyta</taxon>
        <taxon>core chlorophytes</taxon>
        <taxon>Chlorophyceae</taxon>
        <taxon>CS clade</taxon>
        <taxon>Chlamydomonadales</taxon>
        <taxon>Chlamydomonadaceae</taxon>
        <taxon>Chlamydomonas</taxon>
    </lineage>
</organism>
<proteinExistence type="predicted"/>
<dbReference type="EMBL" id="BEGY01000011">
    <property type="protein sequence ID" value="GAX75307.1"/>
    <property type="molecule type" value="Genomic_DNA"/>
</dbReference>
<feature type="compositionally biased region" description="Low complexity" evidence="2">
    <location>
        <begin position="201"/>
        <end position="217"/>
    </location>
</feature>
<keyword evidence="4" id="KW-1185">Reference proteome</keyword>
<feature type="coiled-coil region" evidence="1">
    <location>
        <begin position="726"/>
        <end position="753"/>
    </location>
</feature>
<evidence type="ECO:0000313" key="4">
    <source>
        <dbReference type="Proteomes" id="UP000232323"/>
    </source>
</evidence>
<feature type="region of interest" description="Disordered" evidence="2">
    <location>
        <begin position="614"/>
        <end position="644"/>
    </location>
</feature>
<dbReference type="OrthoDB" id="548729at2759"/>
<feature type="compositionally biased region" description="Polar residues" evidence="2">
    <location>
        <begin position="773"/>
        <end position="802"/>
    </location>
</feature>
<dbReference type="STRING" id="1157962.A0A250WWU2"/>